<evidence type="ECO:0000313" key="2">
    <source>
        <dbReference type="EMBL" id="MFD2513663.1"/>
    </source>
</evidence>
<comment type="caution">
    <text evidence="2">The sequence shown here is derived from an EMBL/GenBank/DDBJ whole genome shotgun (WGS) entry which is preliminary data.</text>
</comment>
<feature type="transmembrane region" description="Helical" evidence="1">
    <location>
        <begin position="148"/>
        <end position="166"/>
    </location>
</feature>
<dbReference type="RefSeq" id="WP_377504657.1">
    <property type="nucleotide sequence ID" value="NZ_JBHULU010000010.1"/>
</dbReference>
<reference evidence="3" key="1">
    <citation type="journal article" date="2019" name="Int. J. Syst. Evol. Microbiol.">
        <title>The Global Catalogue of Microorganisms (GCM) 10K type strain sequencing project: providing services to taxonomists for standard genome sequencing and annotation.</title>
        <authorList>
            <consortium name="The Broad Institute Genomics Platform"/>
            <consortium name="The Broad Institute Genome Sequencing Center for Infectious Disease"/>
            <person name="Wu L."/>
            <person name="Ma J."/>
        </authorList>
    </citation>
    <scope>NUCLEOTIDE SEQUENCE [LARGE SCALE GENOMIC DNA]</scope>
    <source>
        <strain evidence="3">KCTC 42498</strain>
    </source>
</reference>
<accession>A0ABW5IKZ6</accession>
<keyword evidence="3" id="KW-1185">Reference proteome</keyword>
<feature type="transmembrane region" description="Helical" evidence="1">
    <location>
        <begin position="53"/>
        <end position="76"/>
    </location>
</feature>
<feature type="transmembrane region" description="Helical" evidence="1">
    <location>
        <begin position="12"/>
        <end position="33"/>
    </location>
</feature>
<feature type="transmembrane region" description="Helical" evidence="1">
    <location>
        <begin position="121"/>
        <end position="136"/>
    </location>
</feature>
<evidence type="ECO:0000313" key="3">
    <source>
        <dbReference type="Proteomes" id="UP001597544"/>
    </source>
</evidence>
<feature type="transmembrane region" description="Helical" evidence="1">
    <location>
        <begin position="83"/>
        <end position="101"/>
    </location>
</feature>
<organism evidence="2 3">
    <name type="scientific">Pontibacter locisalis</name>
    <dbReference type="NCBI Taxonomy" id="1719035"/>
    <lineage>
        <taxon>Bacteria</taxon>
        <taxon>Pseudomonadati</taxon>
        <taxon>Bacteroidota</taxon>
        <taxon>Cytophagia</taxon>
        <taxon>Cytophagales</taxon>
        <taxon>Hymenobacteraceae</taxon>
        <taxon>Pontibacter</taxon>
    </lineage>
</organism>
<sequence length="178" mass="20703">MEISTRSIKSNIFETALAFLVLLAVVFSIINLIEIDGEPIGNPFAQYYSNPVIRRIQFLEFISYSCFLLLFTLLCFDKYRKNIAVLIGYLTSAFAIAALQWYELYYGSTFYYGEVRDKQGLGFPVFSSFMVTLIIWKVNYSKNRDVDLTIKLVLTGIINFSLYQLYGQVYESWKLWQS</sequence>
<dbReference type="Proteomes" id="UP001597544">
    <property type="component" value="Unassembled WGS sequence"/>
</dbReference>
<protein>
    <submittedName>
        <fullName evidence="2">Uncharacterized protein</fullName>
    </submittedName>
</protein>
<name>A0ABW5IKZ6_9BACT</name>
<gene>
    <name evidence="2" type="ORF">ACFSRY_07275</name>
</gene>
<evidence type="ECO:0000256" key="1">
    <source>
        <dbReference type="SAM" id="Phobius"/>
    </source>
</evidence>
<keyword evidence="1" id="KW-1133">Transmembrane helix</keyword>
<proteinExistence type="predicted"/>
<keyword evidence="1" id="KW-0472">Membrane</keyword>
<keyword evidence="1" id="KW-0812">Transmembrane</keyword>
<dbReference type="EMBL" id="JBHULU010000010">
    <property type="protein sequence ID" value="MFD2513663.1"/>
    <property type="molecule type" value="Genomic_DNA"/>
</dbReference>